<evidence type="ECO:0000259" key="2">
    <source>
        <dbReference type="Pfam" id="PF13581"/>
    </source>
</evidence>
<accession>A0A3B1A1K5</accession>
<dbReference type="PANTHER" id="PTHR35526">
    <property type="entry name" value="ANTI-SIGMA-F FACTOR RSBW-RELATED"/>
    <property type="match status" value="1"/>
</dbReference>
<organism evidence="3">
    <name type="scientific">hydrothermal vent metagenome</name>
    <dbReference type="NCBI Taxonomy" id="652676"/>
    <lineage>
        <taxon>unclassified sequences</taxon>
        <taxon>metagenomes</taxon>
        <taxon>ecological metagenomes</taxon>
    </lineage>
</organism>
<dbReference type="InterPro" id="IPR050267">
    <property type="entry name" value="Anti-sigma-factor_SerPK"/>
</dbReference>
<dbReference type="InterPro" id="IPR036890">
    <property type="entry name" value="HATPase_C_sf"/>
</dbReference>
<evidence type="ECO:0000256" key="1">
    <source>
        <dbReference type="ARBA" id="ARBA00022527"/>
    </source>
</evidence>
<dbReference type="PANTHER" id="PTHR35526:SF3">
    <property type="entry name" value="ANTI-SIGMA-F FACTOR RSBW"/>
    <property type="match status" value="1"/>
</dbReference>
<keyword evidence="1" id="KW-0723">Serine/threonine-protein kinase</keyword>
<reference evidence="3" key="1">
    <citation type="submission" date="2018-06" db="EMBL/GenBank/DDBJ databases">
        <authorList>
            <person name="Zhirakovskaya E."/>
        </authorList>
    </citation>
    <scope>NUCLEOTIDE SEQUENCE</scope>
</reference>
<keyword evidence="1" id="KW-0418">Kinase</keyword>
<dbReference type="Gene3D" id="3.30.565.10">
    <property type="entry name" value="Histidine kinase-like ATPase, C-terminal domain"/>
    <property type="match status" value="1"/>
</dbReference>
<sequence length="142" mass="16133">MNKVATIRFQAKPKELSELRKNSREAIQTLGFNKETVDFLIIAINEACMNVIQHAYGDQQDCEIILEIFNSSTEATFRLTDFAPPVDQDKIQSRDLDEIKPGGLGVHIINEIMDQVEYRHDPQGTGNILIMIKNKLKNVHVP</sequence>
<evidence type="ECO:0000313" key="3">
    <source>
        <dbReference type="EMBL" id="VAW86736.1"/>
    </source>
</evidence>
<dbReference type="GO" id="GO:0004674">
    <property type="term" value="F:protein serine/threonine kinase activity"/>
    <property type="evidence" value="ECO:0007669"/>
    <property type="project" value="UniProtKB-KW"/>
</dbReference>
<keyword evidence="1" id="KW-0808">Transferase</keyword>
<dbReference type="InterPro" id="IPR003594">
    <property type="entry name" value="HATPase_dom"/>
</dbReference>
<feature type="domain" description="Histidine kinase/HSP90-like ATPase" evidence="2">
    <location>
        <begin position="9"/>
        <end position="133"/>
    </location>
</feature>
<dbReference type="CDD" id="cd16936">
    <property type="entry name" value="HATPase_RsbW-like"/>
    <property type="match status" value="1"/>
</dbReference>
<dbReference type="Pfam" id="PF13581">
    <property type="entry name" value="HATPase_c_2"/>
    <property type="match status" value="1"/>
</dbReference>
<proteinExistence type="predicted"/>
<protein>
    <recommendedName>
        <fullName evidence="2">Histidine kinase/HSP90-like ATPase domain-containing protein</fullName>
    </recommendedName>
</protein>
<dbReference type="EMBL" id="UOFO01000098">
    <property type="protein sequence ID" value="VAW86736.1"/>
    <property type="molecule type" value="Genomic_DNA"/>
</dbReference>
<dbReference type="AlphaFoldDB" id="A0A3B1A1K5"/>
<dbReference type="SUPFAM" id="SSF55874">
    <property type="entry name" value="ATPase domain of HSP90 chaperone/DNA topoisomerase II/histidine kinase"/>
    <property type="match status" value="1"/>
</dbReference>
<gene>
    <name evidence="3" type="ORF">MNBD_GAMMA16-1337</name>
</gene>
<name>A0A3B1A1K5_9ZZZZ</name>